<organism evidence="1 2">
    <name type="scientific">Cichorium intybus</name>
    <name type="common">Chicory</name>
    <dbReference type="NCBI Taxonomy" id="13427"/>
    <lineage>
        <taxon>Eukaryota</taxon>
        <taxon>Viridiplantae</taxon>
        <taxon>Streptophyta</taxon>
        <taxon>Embryophyta</taxon>
        <taxon>Tracheophyta</taxon>
        <taxon>Spermatophyta</taxon>
        <taxon>Magnoliopsida</taxon>
        <taxon>eudicotyledons</taxon>
        <taxon>Gunneridae</taxon>
        <taxon>Pentapetalae</taxon>
        <taxon>asterids</taxon>
        <taxon>campanulids</taxon>
        <taxon>Asterales</taxon>
        <taxon>Asteraceae</taxon>
        <taxon>Cichorioideae</taxon>
        <taxon>Cichorieae</taxon>
        <taxon>Cichoriinae</taxon>
        <taxon>Cichorium</taxon>
    </lineage>
</organism>
<accession>A0ACB8ZNH0</accession>
<keyword evidence="2" id="KW-1185">Reference proteome</keyword>
<reference evidence="1 2" key="2">
    <citation type="journal article" date="2022" name="Mol. Ecol. Resour.">
        <title>The genomes of chicory, endive, great burdock and yacon provide insights into Asteraceae paleo-polyploidization history and plant inulin production.</title>
        <authorList>
            <person name="Fan W."/>
            <person name="Wang S."/>
            <person name="Wang H."/>
            <person name="Wang A."/>
            <person name="Jiang F."/>
            <person name="Liu H."/>
            <person name="Zhao H."/>
            <person name="Xu D."/>
            <person name="Zhang Y."/>
        </authorList>
    </citation>
    <scope>NUCLEOTIDE SEQUENCE [LARGE SCALE GENOMIC DNA]</scope>
    <source>
        <strain evidence="2">cv. Punajuju</strain>
        <tissue evidence="1">Leaves</tissue>
    </source>
</reference>
<dbReference type="EMBL" id="CM042016">
    <property type="protein sequence ID" value="KAI3699244.1"/>
    <property type="molecule type" value="Genomic_DNA"/>
</dbReference>
<dbReference type="Proteomes" id="UP001055811">
    <property type="component" value="Linkage Group LG08"/>
</dbReference>
<gene>
    <name evidence="1" type="ORF">L2E82_43416</name>
</gene>
<proteinExistence type="predicted"/>
<evidence type="ECO:0000313" key="2">
    <source>
        <dbReference type="Proteomes" id="UP001055811"/>
    </source>
</evidence>
<comment type="caution">
    <text evidence="1">The sequence shown here is derived from an EMBL/GenBank/DDBJ whole genome shotgun (WGS) entry which is preliminary data.</text>
</comment>
<evidence type="ECO:0000313" key="1">
    <source>
        <dbReference type="EMBL" id="KAI3699244.1"/>
    </source>
</evidence>
<reference evidence="2" key="1">
    <citation type="journal article" date="2022" name="Mol. Ecol. Resour.">
        <title>The genomes of chicory, endive, great burdock and yacon provide insights into Asteraceae palaeo-polyploidization history and plant inulin production.</title>
        <authorList>
            <person name="Fan W."/>
            <person name="Wang S."/>
            <person name="Wang H."/>
            <person name="Wang A."/>
            <person name="Jiang F."/>
            <person name="Liu H."/>
            <person name="Zhao H."/>
            <person name="Xu D."/>
            <person name="Zhang Y."/>
        </authorList>
    </citation>
    <scope>NUCLEOTIDE SEQUENCE [LARGE SCALE GENOMIC DNA]</scope>
    <source>
        <strain evidence="2">cv. Punajuju</strain>
    </source>
</reference>
<sequence length="124" mass="13729">MLLGTPTSRDHSFRRRSSISSSQARIPRSSPRYVPGSFTDRNQSFAGEHSFTLLDPSHSRPTMFLDQANPVNSVRVPLSSSDQVLRTTPPVFPVTGPASFPFMFLLHRSNLPGITTTLPYPASR</sequence>
<name>A0ACB8ZNH0_CICIN</name>
<protein>
    <submittedName>
        <fullName evidence="1">Uncharacterized protein</fullName>
    </submittedName>
</protein>